<dbReference type="STRING" id="2512241.A0A553HN85"/>
<feature type="region of interest" description="Disordered" evidence="2">
    <location>
        <begin position="422"/>
        <end position="451"/>
    </location>
</feature>
<evidence type="ECO:0000313" key="3">
    <source>
        <dbReference type="EMBL" id="TRX89420.1"/>
    </source>
</evidence>
<dbReference type="OrthoDB" id="5423371at2759"/>
<dbReference type="Gene3D" id="1.10.287.700">
    <property type="entry name" value="Helix hairpin bin"/>
    <property type="match status" value="1"/>
</dbReference>
<evidence type="ECO:0000313" key="4">
    <source>
        <dbReference type="Proteomes" id="UP000319160"/>
    </source>
</evidence>
<feature type="compositionally biased region" description="Acidic residues" evidence="2">
    <location>
        <begin position="2040"/>
        <end position="2050"/>
    </location>
</feature>
<protein>
    <submittedName>
        <fullName evidence="3">Uncharacterized protein</fullName>
    </submittedName>
</protein>
<feature type="region of interest" description="Disordered" evidence="2">
    <location>
        <begin position="1"/>
        <end position="58"/>
    </location>
</feature>
<keyword evidence="4" id="KW-1185">Reference proteome</keyword>
<accession>A0A553HN85</accession>
<comment type="caution">
    <text evidence="3">The sequence shown here is derived from an EMBL/GenBank/DDBJ whole genome shotgun (WGS) entry which is preliminary data.</text>
</comment>
<feature type="compositionally biased region" description="Acidic residues" evidence="2">
    <location>
        <begin position="1975"/>
        <end position="1986"/>
    </location>
</feature>
<sequence length="2120" mass="234273">MPSFERESPSDRHLRHQHSASSSALVPMWDSSDPDRAPPPLPLNPQSPSVGTSRAGTSIAIQNAHAALTEKARENALVPVLHKRNTDFSPERGLVQRPSPHKRMQSLQPGSVRDLSLMIEASRDSANSTPRGSPEKEKFPRPATPVRAREPDKEAKSVEKDLSAFSSISIPPNLTPTMRPSSRWQQQSILGENTPPQSATMLALQNMSSPPGRDIESPLATVTNNAAAQPRAAPSHDQLSSQLVTLTNIATALQKEMAALSRRSRDNATDLMSLKEATHARDEDIRKSLRDLASNVDTTKHHRDTYNGGLYLDNKAFNTSPVSKAARPYALPRIPSPNSFAASLDRESILSTPSLVGGETPATMALLEKIIREMGTKDGQDMMLDRLSELAERLVGMASATKVEELLNHVKSMKQEQAIIPVRGNGPNTSRSLSFDSTSEGSVSGMDWNQHNSATGQKVERLLIDKDGHRASSPSHSSDILNEEVIKIIRSVKDSVAQGGGLTAEVKALVRELRGEVLGMGRELGRKLEESGGKSSHSSKSEASKAELAKIVEEGLDQMKVYMQQRLREHRRESTESTKSIIDYQEIYNAMRTAISDSQASKGQEPQLSRDDVLNAVKDAWENYKPEIEIQQLGLERDEVLACIKEGLQEYAPQPEMPEAATREEVFTAVVEGMKHFVPPKIETPETLSRDEVLEAVRECLEEFEFPVAPSAMSNELTREDMLQAVKQGLDEFDFPDPSTALVPHDGGNSEIMERLHDIMQYMQDEFRVFSEQAKQSVAENGREAEQILHATKESTEQVLHATKDSTEQVLDATKGGTEQVLDATKDGFETLRAHLEEYVDRVSENNGAASQEELMTNLVNSFDNFRDELTEMIAKTSDGSRDIVKQEIESLRDAVNSSLVPHVPPPPDNREALEAIREGLDRVRGDLMRPHAGTTDILDALHEGFSEMRICIEKMNDKPVDLTANDEILDALKSGLDDVHADIDALRGSSDNDKAVVTVNSEPMDALIPTDLVKHDDIKNLEGIMTDLQLKMSSMELTHPAQPPLTEGGLSKEDLAEMEEMLRNGVSKTDLTEMEERLRSGISKEDLNEMEERLRGGITISNVDLNEMEEMLRKGVSKEDLNQMEEILRNMQESMAGMAGTSTKDGEAPVNLEDAATKEDVQAIETILRNTKSRLDDLIDGEQAVRKDHVDAVEALILETKDSLGSFTTQLETISRKEDLLTIESLITQVTAALDEMKERAEKSFEDPEKVTKTHVDAIEVSVLDIKALLEKITNTDMAALTSKDDLNKVEELVREIKDYNTTELPSKEDLKAVEDVVRNIKDYNVETLVSKDDLKIVEEVVREIKESNTVLSSKDDLKIVEEVVKEIKENHTVLPSKDDLKAVEDMVKEIKDHNLAQEEANSTALANRQAEVLSVNERVADVKAFLEQFQSMAQERLEAGGTGVETLGRMLEGLGETINQNASVGSDLKEMFELMKSEFEESKAGVVGAKLDTDEKLKETTDLLNEKINEKIGELVTKYDEFQLVMEDRTRAGEARDVEMEAAVVGTKAVTEELKVLIDTLGSTVTDSLEKMEEASKTVFEKVELLYNKAEDNHVEGKTEHQMTREQVKQAIGVVEGLQGHVSDYQPKILDAVKDVLLIVGQHYEHSKSSVTDIQQFIEDAKPPPLKELLPPPPEKYDDTLVHTKLDTLNNEVHTKLDKLVDHTHAAGKAYAQLDTLDKVHEQVIKTAADISEFLASQKQRIENEHEDREKTLQETAIALERQKVEQEHVTAVLAILRDEESQLRESILSLRTEQEFLARQKTRLTADVSSLETALHLRREELHAMDVRAEGLERRILEGVLDHSRALLMTKSSAKGREAMSRKRVARSSLGVNELSKSATKPVSKPRSAVNMAVNGNRASLIPPNPAGASRRILSLSQITNNVPTGGLKRSQSVRAPAAPGPRKTSWGPGRGGAGKGYGDLNKENVNSVRETDEEGPDDDDLDADARLSGDIRDDDMHDFTPTPVNIPTSVGEEDETEGDVAGDTEDPDDEQHSDPDDAEIDVDEAGSSESGTLRRTSGDSDDLSHESDHDQDLDHEEWVSGSTGSRRSVGTDSIVSESIVDSESIAGEEEVLVHNT</sequence>
<name>A0A553HN85_9PEZI</name>
<feature type="compositionally biased region" description="Basic and acidic residues" evidence="2">
    <location>
        <begin position="1"/>
        <end position="12"/>
    </location>
</feature>
<organism evidence="3 4">
    <name type="scientific">Xylaria flabelliformis</name>
    <dbReference type="NCBI Taxonomy" id="2512241"/>
    <lineage>
        <taxon>Eukaryota</taxon>
        <taxon>Fungi</taxon>
        <taxon>Dikarya</taxon>
        <taxon>Ascomycota</taxon>
        <taxon>Pezizomycotina</taxon>
        <taxon>Sordariomycetes</taxon>
        <taxon>Xylariomycetidae</taxon>
        <taxon>Xylariales</taxon>
        <taxon>Xylariaceae</taxon>
        <taxon>Xylaria</taxon>
    </lineage>
</organism>
<gene>
    <name evidence="3" type="ORF">FHL15_009718</name>
</gene>
<feature type="compositionally biased region" description="Acidic residues" evidence="2">
    <location>
        <begin position="2015"/>
        <end position="2033"/>
    </location>
</feature>
<feature type="coiled-coil region" evidence="1">
    <location>
        <begin position="1737"/>
        <end position="1765"/>
    </location>
</feature>
<feature type="compositionally biased region" description="Basic and acidic residues" evidence="2">
    <location>
        <begin position="2060"/>
        <end position="2082"/>
    </location>
</feature>
<feature type="compositionally biased region" description="Gly residues" evidence="2">
    <location>
        <begin position="1952"/>
        <end position="1961"/>
    </location>
</feature>
<keyword evidence="1" id="KW-0175">Coiled coil</keyword>
<feature type="region of interest" description="Disordered" evidence="2">
    <location>
        <begin position="1858"/>
        <end position="1891"/>
    </location>
</feature>
<feature type="region of interest" description="Disordered" evidence="2">
    <location>
        <begin position="1924"/>
        <end position="2120"/>
    </location>
</feature>
<feature type="region of interest" description="Disordered" evidence="2">
    <location>
        <begin position="123"/>
        <end position="161"/>
    </location>
</feature>
<feature type="compositionally biased region" description="Polar residues" evidence="2">
    <location>
        <begin position="426"/>
        <end position="451"/>
    </location>
</feature>
<dbReference type="Proteomes" id="UP000319160">
    <property type="component" value="Unassembled WGS sequence"/>
</dbReference>
<feature type="compositionally biased region" description="Basic and acidic residues" evidence="2">
    <location>
        <begin position="1987"/>
        <end position="2002"/>
    </location>
</feature>
<dbReference type="EMBL" id="VFLP01000068">
    <property type="protein sequence ID" value="TRX89420.1"/>
    <property type="molecule type" value="Genomic_DNA"/>
</dbReference>
<proteinExistence type="predicted"/>
<reference evidence="4" key="1">
    <citation type="submission" date="2019-06" db="EMBL/GenBank/DDBJ databases">
        <title>Draft genome sequence of the griseofulvin-producing fungus Xylaria cubensis strain G536.</title>
        <authorList>
            <person name="Mead M.E."/>
            <person name="Raja H.A."/>
            <person name="Steenwyk J.L."/>
            <person name="Knowles S.L."/>
            <person name="Oberlies N.H."/>
            <person name="Rokas A."/>
        </authorList>
    </citation>
    <scope>NUCLEOTIDE SEQUENCE [LARGE SCALE GENOMIC DNA]</scope>
    <source>
        <strain evidence="4">G536</strain>
    </source>
</reference>
<feature type="region of interest" description="Disordered" evidence="2">
    <location>
        <begin position="527"/>
        <end position="546"/>
    </location>
</feature>
<evidence type="ECO:0000256" key="1">
    <source>
        <dbReference type="SAM" id="Coils"/>
    </source>
</evidence>
<feature type="compositionally biased region" description="Low complexity" evidence="2">
    <location>
        <begin position="2083"/>
        <end position="2109"/>
    </location>
</feature>
<feature type="compositionally biased region" description="Basic and acidic residues" evidence="2">
    <location>
        <begin position="147"/>
        <end position="161"/>
    </location>
</feature>
<feature type="compositionally biased region" description="Polar residues" evidence="2">
    <location>
        <begin position="1924"/>
        <end position="1937"/>
    </location>
</feature>
<evidence type="ECO:0000256" key="2">
    <source>
        <dbReference type="SAM" id="MobiDB-lite"/>
    </source>
</evidence>
<feature type="region of interest" description="Disordered" evidence="2">
    <location>
        <begin position="82"/>
        <end position="110"/>
    </location>
</feature>